<comment type="caution">
    <text evidence="2">The sequence shown here is derived from an EMBL/GenBank/DDBJ whole genome shotgun (WGS) entry which is preliminary data.</text>
</comment>
<dbReference type="Proteomes" id="UP000054776">
    <property type="component" value="Unassembled WGS sequence"/>
</dbReference>
<accession>A0A0V1BFE1</accession>
<gene>
    <name evidence="2" type="ORF">T01_14171</name>
</gene>
<sequence length="86" mass="9820">MAKKSFNGNCEVVLEKNGLESHRVAPNLINGKVVLRDAIKLHCLAHSFTCLGNPFSVFFLLFLLIRWKQYLDKCVRSNSMAMFFVV</sequence>
<evidence type="ECO:0000313" key="3">
    <source>
        <dbReference type="Proteomes" id="UP000054776"/>
    </source>
</evidence>
<proteinExistence type="predicted"/>
<keyword evidence="3" id="KW-1185">Reference proteome</keyword>
<keyword evidence="1" id="KW-0472">Membrane</keyword>
<name>A0A0V1BFE1_TRISP</name>
<evidence type="ECO:0000256" key="1">
    <source>
        <dbReference type="SAM" id="Phobius"/>
    </source>
</evidence>
<evidence type="ECO:0000313" key="2">
    <source>
        <dbReference type="EMBL" id="KRY35484.1"/>
    </source>
</evidence>
<protein>
    <submittedName>
        <fullName evidence="2">Uncharacterized protein</fullName>
    </submittedName>
</protein>
<feature type="transmembrane region" description="Helical" evidence="1">
    <location>
        <begin position="44"/>
        <end position="65"/>
    </location>
</feature>
<dbReference type="InParanoid" id="A0A0V1BFE1"/>
<keyword evidence="1" id="KW-0812">Transmembrane</keyword>
<reference evidence="2 3" key="1">
    <citation type="submission" date="2015-01" db="EMBL/GenBank/DDBJ databases">
        <title>Evolution of Trichinella species and genotypes.</title>
        <authorList>
            <person name="Korhonen P.K."/>
            <person name="Edoardo P."/>
            <person name="Giuseppe L.R."/>
            <person name="Gasser R.B."/>
        </authorList>
    </citation>
    <scope>NUCLEOTIDE SEQUENCE [LARGE SCALE GENOMIC DNA]</scope>
    <source>
        <strain evidence="2">ISS3</strain>
    </source>
</reference>
<dbReference type="EMBL" id="JYDH01000053">
    <property type="protein sequence ID" value="KRY35484.1"/>
    <property type="molecule type" value="Genomic_DNA"/>
</dbReference>
<keyword evidence="1" id="KW-1133">Transmembrane helix</keyword>
<dbReference type="AlphaFoldDB" id="A0A0V1BFE1"/>
<organism evidence="2 3">
    <name type="scientific">Trichinella spiralis</name>
    <name type="common">Trichina worm</name>
    <dbReference type="NCBI Taxonomy" id="6334"/>
    <lineage>
        <taxon>Eukaryota</taxon>
        <taxon>Metazoa</taxon>
        <taxon>Ecdysozoa</taxon>
        <taxon>Nematoda</taxon>
        <taxon>Enoplea</taxon>
        <taxon>Dorylaimia</taxon>
        <taxon>Trichinellida</taxon>
        <taxon>Trichinellidae</taxon>
        <taxon>Trichinella</taxon>
    </lineage>
</organism>